<evidence type="ECO:0000313" key="1">
    <source>
        <dbReference type="EMBL" id="KAI3691570.1"/>
    </source>
</evidence>
<gene>
    <name evidence="1" type="ORF">L6452_31366</name>
</gene>
<protein>
    <submittedName>
        <fullName evidence="1">Uncharacterized protein</fullName>
    </submittedName>
</protein>
<proteinExistence type="predicted"/>
<evidence type="ECO:0000313" key="2">
    <source>
        <dbReference type="Proteomes" id="UP001055879"/>
    </source>
</evidence>
<reference evidence="1 2" key="2">
    <citation type="journal article" date="2022" name="Mol. Ecol. Resour.">
        <title>The genomes of chicory, endive, great burdock and yacon provide insights into Asteraceae paleo-polyploidization history and plant inulin production.</title>
        <authorList>
            <person name="Fan W."/>
            <person name="Wang S."/>
            <person name="Wang H."/>
            <person name="Wang A."/>
            <person name="Jiang F."/>
            <person name="Liu H."/>
            <person name="Zhao H."/>
            <person name="Xu D."/>
            <person name="Zhang Y."/>
        </authorList>
    </citation>
    <scope>NUCLEOTIDE SEQUENCE [LARGE SCALE GENOMIC DNA]</scope>
    <source>
        <strain evidence="2">cv. Niubang</strain>
    </source>
</reference>
<dbReference type="EMBL" id="CM042057">
    <property type="protein sequence ID" value="KAI3691570.1"/>
    <property type="molecule type" value="Genomic_DNA"/>
</dbReference>
<keyword evidence="2" id="KW-1185">Reference proteome</keyword>
<organism evidence="1 2">
    <name type="scientific">Arctium lappa</name>
    <name type="common">Greater burdock</name>
    <name type="synonym">Lappa major</name>
    <dbReference type="NCBI Taxonomy" id="4217"/>
    <lineage>
        <taxon>Eukaryota</taxon>
        <taxon>Viridiplantae</taxon>
        <taxon>Streptophyta</taxon>
        <taxon>Embryophyta</taxon>
        <taxon>Tracheophyta</taxon>
        <taxon>Spermatophyta</taxon>
        <taxon>Magnoliopsida</taxon>
        <taxon>eudicotyledons</taxon>
        <taxon>Gunneridae</taxon>
        <taxon>Pentapetalae</taxon>
        <taxon>asterids</taxon>
        <taxon>campanulids</taxon>
        <taxon>Asterales</taxon>
        <taxon>Asteraceae</taxon>
        <taxon>Carduoideae</taxon>
        <taxon>Cardueae</taxon>
        <taxon>Arctiinae</taxon>
        <taxon>Arctium</taxon>
    </lineage>
</organism>
<comment type="caution">
    <text evidence="1">The sequence shown here is derived from an EMBL/GenBank/DDBJ whole genome shotgun (WGS) entry which is preliminary data.</text>
</comment>
<name>A0ACB8Z5T3_ARCLA</name>
<reference evidence="2" key="1">
    <citation type="journal article" date="2022" name="Mol. Ecol. Resour.">
        <title>The genomes of chicory, endive, great burdock and yacon provide insights into Asteraceae palaeo-polyploidization history and plant inulin production.</title>
        <authorList>
            <person name="Fan W."/>
            <person name="Wang S."/>
            <person name="Wang H."/>
            <person name="Wang A."/>
            <person name="Jiang F."/>
            <person name="Liu H."/>
            <person name="Zhao H."/>
            <person name="Xu D."/>
            <person name="Zhang Y."/>
        </authorList>
    </citation>
    <scope>NUCLEOTIDE SEQUENCE [LARGE SCALE GENOMIC DNA]</scope>
    <source>
        <strain evidence="2">cv. Niubang</strain>
    </source>
</reference>
<accession>A0ACB8Z5T3</accession>
<dbReference type="Proteomes" id="UP001055879">
    <property type="component" value="Linkage Group LG11"/>
</dbReference>
<sequence>MSTTTSAPNFDCRMYEAKYPEVDTPVMIQVKEIGDVATHVSLLEYNNIEGMILLSDLSRRRIRSVGSLIKVGRIEPAMVLRVNAEKGYIDLSKKRLSEQDVQVCEEKYSKSKLVHSIMRHVAETMNVDLEDLYIHVGWPLYRKYGHAFEAFKSIVNDPDSVLKSLTRVVKEIGSDGKEVAKVVPAISEDVKDALVRNIRRRMTPQPLKIRADIEMKCFQFDGVLHIKEAMRRAEAVGTKDCPVKIKLVAPPSYVLNTQTLDKEQGIKVLTEAIAACAAAIEHHKGKLTIKESPRAVSEREDKLLAEQMAKLGRQNAEVSGDEDSEVEEDTCMGGSIDLDSTSSGITE</sequence>